<accession>A0A1S1LJ66</accession>
<gene>
    <name evidence="1" type="ORF">BKG82_26780</name>
</gene>
<sequence>MTADPDNDELDELLMNRLEVDRPTFISALRAMPPVHPGAAGLTEEEAQLLDAAEFQQDGASALSADLETAGRLGHLVATAYDVDAVAKGMGITSSRVRQKRLARELWAIADGNTWVFPAPQFESRESDRGRTSLRLIRGLDQVFKALPKDLHPMAVQGFLFTVQPELFSQRPMTPLEWLRSGGDVAAVVALATAAYRYQ</sequence>
<proteinExistence type="predicted"/>
<dbReference type="AlphaFoldDB" id="A0A1S1LJ66"/>
<organism evidence="1 2">
    <name type="scientific">Mycobacteroides chelonae</name>
    <name type="common">Mycobacterium chelonae</name>
    <dbReference type="NCBI Taxonomy" id="1774"/>
    <lineage>
        <taxon>Bacteria</taxon>
        <taxon>Bacillati</taxon>
        <taxon>Actinomycetota</taxon>
        <taxon>Actinomycetes</taxon>
        <taxon>Mycobacteriales</taxon>
        <taxon>Mycobacteriaceae</taxon>
        <taxon>Mycobacteroides</taxon>
    </lineage>
</organism>
<dbReference type="Proteomes" id="UP000180043">
    <property type="component" value="Unassembled WGS sequence"/>
</dbReference>
<evidence type="ECO:0000313" key="2">
    <source>
        <dbReference type="Proteomes" id="UP000180043"/>
    </source>
</evidence>
<reference evidence="1 2" key="1">
    <citation type="submission" date="2016-10" db="EMBL/GenBank/DDBJ databases">
        <title>Evaluation of Human, Veterinary and Environmental Mycobacterium chelonae Isolates by Core Genome Phylogenomic Analysis, Targeted Gene Comparison, and Anti-microbial Susceptibility Patterns: A Tale of Mistaken Identities.</title>
        <authorList>
            <person name="Fogelson S.B."/>
            <person name="Camus A.C."/>
            <person name="Lorenz W."/>
            <person name="Vasireddy R."/>
            <person name="Vasireddy S."/>
            <person name="Smith T."/>
            <person name="Brown-Elliott B.A."/>
            <person name="Wallace R.J.Jr."/>
            <person name="Hasan N.A."/>
            <person name="Reischl U."/>
            <person name="Sanchez S."/>
        </authorList>
    </citation>
    <scope>NUCLEOTIDE SEQUENCE [LARGE SCALE GENOMIC DNA]</scope>
    <source>
        <strain evidence="1 2">15515</strain>
    </source>
</reference>
<dbReference type="EMBL" id="MLIQ01000042">
    <property type="protein sequence ID" value="OHU47436.1"/>
    <property type="molecule type" value="Genomic_DNA"/>
</dbReference>
<protein>
    <submittedName>
        <fullName evidence="1">Uncharacterized protein</fullName>
    </submittedName>
</protein>
<name>A0A1S1LJ66_MYCCH</name>
<evidence type="ECO:0000313" key="1">
    <source>
        <dbReference type="EMBL" id="OHU47436.1"/>
    </source>
</evidence>
<dbReference type="RefSeq" id="WP_070948054.1">
    <property type="nucleotide sequence ID" value="NZ_MLIQ01000042.1"/>
</dbReference>
<comment type="caution">
    <text evidence="1">The sequence shown here is derived from an EMBL/GenBank/DDBJ whole genome shotgun (WGS) entry which is preliminary data.</text>
</comment>